<comment type="caution">
    <text evidence="1">The sequence shown here is derived from an EMBL/GenBank/DDBJ whole genome shotgun (WGS) entry which is preliminary data.</text>
</comment>
<gene>
    <name evidence="1" type="ORF">COS78_02390</name>
</gene>
<dbReference type="AlphaFoldDB" id="A0A2M7AS22"/>
<evidence type="ECO:0008006" key="3">
    <source>
        <dbReference type="Google" id="ProtNLM"/>
    </source>
</evidence>
<dbReference type="EMBL" id="PEWA01000028">
    <property type="protein sequence ID" value="PIU73425.1"/>
    <property type="molecule type" value="Genomic_DNA"/>
</dbReference>
<name>A0A2M7AS22_9BACT</name>
<accession>A0A2M7AS22</accession>
<sequence>MAISSLNIRRILLKNNTRVFSARELGELLSLSPRQSLYYLEKGLKESLFYQLKRGLYSLRSDPPSELEIANRLYRPSYVSFEYALAYYNLIPEMVYKVTSATTKTTREFVTDDKTYSYSTIKPVAYTGYELKVIDEKRFLMAEAEKAAVDYLYLVSLNKRAWLERLDLSSVNKNKVKFYAGLFGKKSLDKLIKKYA</sequence>
<organism evidence="1 2">
    <name type="scientific">Candidatus Shapirobacteria bacterium CG06_land_8_20_14_3_00_40_12</name>
    <dbReference type="NCBI Taxonomy" id="1974881"/>
    <lineage>
        <taxon>Bacteria</taxon>
        <taxon>Candidatus Shapironibacteriota</taxon>
    </lineage>
</organism>
<dbReference type="Proteomes" id="UP000231407">
    <property type="component" value="Unassembled WGS sequence"/>
</dbReference>
<evidence type="ECO:0000313" key="2">
    <source>
        <dbReference type="Proteomes" id="UP000231407"/>
    </source>
</evidence>
<protein>
    <recommendedName>
        <fullName evidence="3">Transcriptional regulator</fullName>
    </recommendedName>
</protein>
<proteinExistence type="predicted"/>
<evidence type="ECO:0000313" key="1">
    <source>
        <dbReference type="EMBL" id="PIU73425.1"/>
    </source>
</evidence>
<reference evidence="2" key="1">
    <citation type="submission" date="2017-09" db="EMBL/GenBank/DDBJ databases">
        <title>Depth-based differentiation of microbial function through sediment-hosted aquifers and enrichment of novel symbionts in the deep terrestrial subsurface.</title>
        <authorList>
            <person name="Probst A.J."/>
            <person name="Ladd B."/>
            <person name="Jarett J.K."/>
            <person name="Geller-Mcgrath D.E."/>
            <person name="Sieber C.M.K."/>
            <person name="Emerson J.B."/>
            <person name="Anantharaman K."/>
            <person name="Thomas B.C."/>
            <person name="Malmstrom R."/>
            <person name="Stieglmeier M."/>
            <person name="Klingl A."/>
            <person name="Woyke T."/>
            <person name="Ryan C.M."/>
            <person name="Banfield J.F."/>
        </authorList>
    </citation>
    <scope>NUCLEOTIDE SEQUENCE [LARGE SCALE GENOMIC DNA]</scope>
</reference>